<dbReference type="AlphaFoldDB" id="A0A0F8Z1I1"/>
<reference evidence="1" key="1">
    <citation type="journal article" date="2015" name="Nature">
        <title>Complex archaea that bridge the gap between prokaryotes and eukaryotes.</title>
        <authorList>
            <person name="Spang A."/>
            <person name="Saw J.H."/>
            <person name="Jorgensen S.L."/>
            <person name="Zaremba-Niedzwiedzka K."/>
            <person name="Martijn J."/>
            <person name="Lind A.E."/>
            <person name="van Eijk R."/>
            <person name="Schleper C."/>
            <person name="Guy L."/>
            <person name="Ettema T.J."/>
        </authorList>
    </citation>
    <scope>NUCLEOTIDE SEQUENCE</scope>
</reference>
<organism evidence="1">
    <name type="scientific">marine sediment metagenome</name>
    <dbReference type="NCBI Taxonomy" id="412755"/>
    <lineage>
        <taxon>unclassified sequences</taxon>
        <taxon>metagenomes</taxon>
        <taxon>ecological metagenomes</taxon>
    </lineage>
</organism>
<dbReference type="EMBL" id="LAZR01050369">
    <property type="protein sequence ID" value="KKK87508.1"/>
    <property type="molecule type" value="Genomic_DNA"/>
</dbReference>
<gene>
    <name evidence="1" type="ORF">LCGC14_2752530</name>
</gene>
<sequence length="26" mass="2741">PLRDITVGQKLTVPHKDDVLAALLAG</sequence>
<comment type="caution">
    <text evidence="1">The sequence shown here is derived from an EMBL/GenBank/DDBJ whole genome shotgun (WGS) entry which is preliminary data.</text>
</comment>
<accession>A0A0F8Z1I1</accession>
<evidence type="ECO:0000313" key="1">
    <source>
        <dbReference type="EMBL" id="KKK87508.1"/>
    </source>
</evidence>
<proteinExistence type="predicted"/>
<name>A0A0F8Z1I1_9ZZZZ</name>
<feature type="non-terminal residue" evidence="1">
    <location>
        <position position="1"/>
    </location>
</feature>
<protein>
    <submittedName>
        <fullName evidence="1">Uncharacterized protein</fullName>
    </submittedName>
</protein>